<feature type="region of interest" description="Disordered" evidence="3">
    <location>
        <begin position="1"/>
        <end position="116"/>
    </location>
</feature>
<dbReference type="SUPFAM" id="SSF54197">
    <property type="entry name" value="HIT-like"/>
    <property type="match status" value="1"/>
</dbReference>
<dbReference type="PANTHER" id="PTHR12072">
    <property type="entry name" value="CWF19, CELL CYCLE CONTROL PROTEIN"/>
    <property type="match status" value="1"/>
</dbReference>
<dbReference type="Pfam" id="PF04676">
    <property type="entry name" value="CwfJ_C_2"/>
    <property type="match status" value="1"/>
</dbReference>
<evidence type="ECO:0000256" key="2">
    <source>
        <dbReference type="SAM" id="Coils"/>
    </source>
</evidence>
<dbReference type="AlphaFoldDB" id="A0A642V6G3"/>
<keyword evidence="2" id="KW-0175">Coiled coil</keyword>
<feature type="compositionally biased region" description="Basic and acidic residues" evidence="3">
    <location>
        <begin position="23"/>
        <end position="33"/>
    </location>
</feature>
<organism evidence="6 7">
    <name type="scientific">Trichomonascus ciferrii</name>
    <dbReference type="NCBI Taxonomy" id="44093"/>
    <lineage>
        <taxon>Eukaryota</taxon>
        <taxon>Fungi</taxon>
        <taxon>Dikarya</taxon>
        <taxon>Ascomycota</taxon>
        <taxon>Saccharomycotina</taxon>
        <taxon>Dipodascomycetes</taxon>
        <taxon>Dipodascales</taxon>
        <taxon>Trichomonascaceae</taxon>
        <taxon>Trichomonascus</taxon>
        <taxon>Trichomonascus ciferrii complex</taxon>
    </lineage>
</organism>
<proteinExistence type="inferred from homology"/>
<accession>A0A642V6G3</accession>
<evidence type="ECO:0008006" key="8">
    <source>
        <dbReference type="Google" id="ProtNLM"/>
    </source>
</evidence>
<feature type="domain" description="Cwf19-like C-terminal" evidence="5">
    <location>
        <begin position="257"/>
        <end position="380"/>
    </location>
</feature>
<dbReference type="VEuPathDB" id="FungiDB:TRICI_002648"/>
<feature type="compositionally biased region" description="Basic and acidic residues" evidence="3">
    <location>
        <begin position="46"/>
        <end position="76"/>
    </location>
</feature>
<dbReference type="InterPro" id="IPR006767">
    <property type="entry name" value="Cwf19-like_C_dom-2"/>
</dbReference>
<feature type="coiled-coil region" evidence="2">
    <location>
        <begin position="129"/>
        <end position="156"/>
    </location>
</feature>
<evidence type="ECO:0000313" key="7">
    <source>
        <dbReference type="Proteomes" id="UP000761534"/>
    </source>
</evidence>
<reference evidence="6" key="1">
    <citation type="journal article" date="2019" name="G3 (Bethesda)">
        <title>Genome Assemblies of Two Rare Opportunistic Yeast Pathogens: Diutina rugosa (syn. Candida rugosa) and Trichomonascus ciferrii (syn. Candida ciferrii).</title>
        <authorList>
            <person name="Mixao V."/>
            <person name="Saus E."/>
            <person name="Hansen A.P."/>
            <person name="Lass-Florl C."/>
            <person name="Gabaldon T."/>
        </authorList>
    </citation>
    <scope>NUCLEOTIDE SEQUENCE</scope>
    <source>
        <strain evidence="6">CBS 4856</strain>
    </source>
</reference>
<dbReference type="InterPro" id="IPR040194">
    <property type="entry name" value="Cwf19-like"/>
</dbReference>
<feature type="compositionally biased region" description="Basic residues" evidence="3">
    <location>
        <begin position="10"/>
        <end position="22"/>
    </location>
</feature>
<sequence length="494" mass="56910">MGEHSSGSSRHQRHNHHRHRTYRDRSRSRDRSRESRHRHHRRRRGDKQYRDRSGESERGKRDDKTVLKQVEDKREAEEGESDEGEWVVTADTGDLYGNNDEEDQPVVEPEELPENKEAVDNTILNKLSASLMKAKMANDINKIKELESEYKRLCGNGHQNVSHQKSKVTIIDKRFAPSKPAEEDNKSSTHDPTIQEMLKEELETRGQGDWLDRRAAKQIGRDSGFENDVDYQADRAEELAKMTKEKEQNLRNRAIEKTRQLNSAIDDCMLCIDQEEGEQIKTAVIALGTRVYLCMAPEPSIAKGSSVIVPFDHKTNTLECDDDEWEEIRNFMKKLTQMWADQGKSVIFYESAVNRSMKKHASIVAVPLPRHLGENASGFFSEAILSADDEWSSHRKIIDTRKKAVAAGKYAFRSSIAKEAPYFHVWFDINGGIGHIVENTSKWPPGDLFARDVLGGILQLDPALIRKRPHWGSRKHSSYFEQLWNPYDWTKQIH</sequence>
<evidence type="ECO:0000313" key="6">
    <source>
        <dbReference type="EMBL" id="KAA8915291.1"/>
    </source>
</evidence>
<dbReference type="GO" id="GO:0000398">
    <property type="term" value="P:mRNA splicing, via spliceosome"/>
    <property type="evidence" value="ECO:0007669"/>
    <property type="project" value="TreeGrafter"/>
</dbReference>
<feature type="compositionally biased region" description="Basic residues" evidence="3">
    <location>
        <begin position="34"/>
        <end position="45"/>
    </location>
</feature>
<feature type="compositionally biased region" description="Acidic residues" evidence="3">
    <location>
        <begin position="99"/>
        <end position="112"/>
    </location>
</feature>
<dbReference type="GO" id="GO:0071014">
    <property type="term" value="C:post-mRNA release spliceosomal complex"/>
    <property type="evidence" value="ECO:0007669"/>
    <property type="project" value="TreeGrafter"/>
</dbReference>
<feature type="domain" description="Cwf19-like protein C-terminal" evidence="4">
    <location>
        <begin position="390"/>
        <end position="490"/>
    </location>
</feature>
<dbReference type="InterPro" id="IPR036265">
    <property type="entry name" value="HIT-like_sf"/>
</dbReference>
<evidence type="ECO:0000256" key="3">
    <source>
        <dbReference type="SAM" id="MobiDB-lite"/>
    </source>
</evidence>
<evidence type="ECO:0000259" key="4">
    <source>
        <dbReference type="Pfam" id="PF04676"/>
    </source>
</evidence>
<keyword evidence="7" id="KW-1185">Reference proteome</keyword>
<dbReference type="EMBL" id="SWFS01000179">
    <property type="protein sequence ID" value="KAA8915291.1"/>
    <property type="molecule type" value="Genomic_DNA"/>
</dbReference>
<dbReference type="PANTHER" id="PTHR12072:SF5">
    <property type="entry name" value="CWF19-LIKE PROTEIN 2"/>
    <property type="match status" value="1"/>
</dbReference>
<evidence type="ECO:0000259" key="5">
    <source>
        <dbReference type="Pfam" id="PF04677"/>
    </source>
</evidence>
<dbReference type="InterPro" id="IPR006768">
    <property type="entry name" value="Cwf19-like_C_dom-1"/>
</dbReference>
<comment type="caution">
    <text evidence="6">The sequence shown here is derived from an EMBL/GenBank/DDBJ whole genome shotgun (WGS) entry which is preliminary data.</text>
</comment>
<dbReference type="Pfam" id="PF04677">
    <property type="entry name" value="CwfJ_C_1"/>
    <property type="match status" value="1"/>
</dbReference>
<dbReference type="OrthoDB" id="2113965at2759"/>
<protein>
    <recommendedName>
        <fullName evidence="8">Cwf19-like C-terminal domain-containing protein</fullName>
    </recommendedName>
</protein>
<name>A0A642V6G3_9ASCO</name>
<evidence type="ECO:0000256" key="1">
    <source>
        <dbReference type="ARBA" id="ARBA00006795"/>
    </source>
</evidence>
<gene>
    <name evidence="6" type="ORF">TRICI_002648</name>
</gene>
<dbReference type="Proteomes" id="UP000761534">
    <property type="component" value="Unassembled WGS sequence"/>
</dbReference>
<comment type="similarity">
    <text evidence="1">Belongs to the CWF19 family.</text>
</comment>